<evidence type="ECO:0000313" key="2">
    <source>
        <dbReference type="Proteomes" id="UP001551482"/>
    </source>
</evidence>
<sequence>MSLTNPHALLLASAPAELHLPILTRLTAEVRDDLLDDGAAPGLVAYALAHGTAEDRAVLAENPAVSPDDLAALAATPDEPQLAAGLFGNPSAPREAMLRVLPFVPDADVLPGGFARNDAMRLDMVRRASVAVESEDPKILSAVLRMVDSEFLPLCPAVVLRGCLGLLWTVGREPAWRALRDVRDLVRGDLSAPVRDALADPFAPASLGRALAYESSLPVLLERLRRCRSVDEAVAQLHAPRDPVDWEFVLDVQRREPLPDFVRAALARQIGCPEVLPPLGSAGALTSTAGPALAVRKGGPDGLDRLADDSAAARVGRDYTAGRLDVRTLLREGDPVAVALSLLEARAYDDEPDIGLDRGVVLAVAELTRPALGGSADAWVVALNLLGDFAGTLPELVRTASAVAA</sequence>
<protein>
    <submittedName>
        <fullName evidence="1">Uncharacterized protein</fullName>
    </submittedName>
</protein>
<organism evidence="1 2">
    <name type="scientific">Streptodolium elevatio</name>
    <dbReference type="NCBI Taxonomy" id="3157996"/>
    <lineage>
        <taxon>Bacteria</taxon>
        <taxon>Bacillati</taxon>
        <taxon>Actinomycetota</taxon>
        <taxon>Actinomycetes</taxon>
        <taxon>Kitasatosporales</taxon>
        <taxon>Streptomycetaceae</taxon>
        <taxon>Streptodolium</taxon>
    </lineage>
</organism>
<accession>A0ABV3DM52</accession>
<dbReference type="EMBL" id="JBEZFP010000073">
    <property type="protein sequence ID" value="MEU8136840.1"/>
    <property type="molecule type" value="Genomic_DNA"/>
</dbReference>
<evidence type="ECO:0000313" key="1">
    <source>
        <dbReference type="EMBL" id="MEU8136840.1"/>
    </source>
</evidence>
<gene>
    <name evidence="1" type="ORF">AB0C36_25430</name>
</gene>
<reference evidence="1 2" key="1">
    <citation type="submission" date="2024-06" db="EMBL/GenBank/DDBJ databases">
        <title>The Natural Products Discovery Center: Release of the First 8490 Sequenced Strains for Exploring Actinobacteria Biosynthetic Diversity.</title>
        <authorList>
            <person name="Kalkreuter E."/>
            <person name="Kautsar S.A."/>
            <person name="Yang D."/>
            <person name="Bader C.D."/>
            <person name="Teijaro C.N."/>
            <person name="Fluegel L."/>
            <person name="Davis C.M."/>
            <person name="Simpson J.R."/>
            <person name="Lauterbach L."/>
            <person name="Steele A.D."/>
            <person name="Gui C."/>
            <person name="Meng S."/>
            <person name="Li G."/>
            <person name="Viehrig K."/>
            <person name="Ye F."/>
            <person name="Su P."/>
            <person name="Kiefer A.F."/>
            <person name="Nichols A."/>
            <person name="Cepeda A.J."/>
            <person name="Yan W."/>
            <person name="Fan B."/>
            <person name="Jiang Y."/>
            <person name="Adhikari A."/>
            <person name="Zheng C.-J."/>
            <person name="Schuster L."/>
            <person name="Cowan T.M."/>
            <person name="Smanski M.J."/>
            <person name="Chevrette M.G."/>
            <person name="De Carvalho L.P.S."/>
            <person name="Shen B."/>
        </authorList>
    </citation>
    <scope>NUCLEOTIDE SEQUENCE [LARGE SCALE GENOMIC DNA]</scope>
    <source>
        <strain evidence="1 2">NPDC048946</strain>
    </source>
</reference>
<keyword evidence="2" id="KW-1185">Reference proteome</keyword>
<proteinExistence type="predicted"/>
<dbReference type="RefSeq" id="WP_358357841.1">
    <property type="nucleotide sequence ID" value="NZ_JBEZFP010000073.1"/>
</dbReference>
<dbReference type="Proteomes" id="UP001551482">
    <property type="component" value="Unassembled WGS sequence"/>
</dbReference>
<name>A0ABV3DM52_9ACTN</name>
<comment type="caution">
    <text evidence="1">The sequence shown here is derived from an EMBL/GenBank/DDBJ whole genome shotgun (WGS) entry which is preliminary data.</text>
</comment>